<dbReference type="KEGG" id="ttf:THTE_4295"/>
<dbReference type="AlphaFoldDB" id="A0A286RLQ8"/>
<evidence type="ECO:0000313" key="1">
    <source>
        <dbReference type="EMBL" id="ASV76896.1"/>
    </source>
</evidence>
<sequence length="40" mass="4791">MRCHDTSFRQKISRRFAGPELRFRSVRQKTGFRRLAGAHE</sequence>
<name>A0A286RLQ8_9BACT</name>
<dbReference type="Proteomes" id="UP000215086">
    <property type="component" value="Chromosome"/>
</dbReference>
<proteinExistence type="predicted"/>
<protein>
    <submittedName>
        <fullName evidence="1">Uncharacterized protein</fullName>
    </submittedName>
</protein>
<keyword evidence="2" id="KW-1185">Reference proteome</keyword>
<reference evidence="1 2" key="1">
    <citation type="journal article" name="Front. Microbiol.">
        <title>Sugar Metabolism of the First Thermophilic Planctomycete Thermogutta terrifontis: Comparative Genomic and Transcriptomic Approaches.</title>
        <authorList>
            <person name="Elcheninov A.G."/>
            <person name="Menzel P."/>
            <person name="Gudbergsdottir S.R."/>
            <person name="Slesarev A.I."/>
            <person name="Kadnikov V.V."/>
            <person name="Krogh A."/>
            <person name="Bonch-Osmolovskaya E.A."/>
            <person name="Peng X."/>
            <person name="Kublanov I.V."/>
        </authorList>
    </citation>
    <scope>NUCLEOTIDE SEQUENCE [LARGE SCALE GENOMIC DNA]</scope>
    <source>
        <strain evidence="1 2">R1</strain>
    </source>
</reference>
<dbReference type="EMBL" id="CP018477">
    <property type="protein sequence ID" value="ASV76896.1"/>
    <property type="molecule type" value="Genomic_DNA"/>
</dbReference>
<gene>
    <name evidence="1" type="ORF">THTE_4295</name>
</gene>
<accession>A0A286RLQ8</accession>
<organism evidence="1 2">
    <name type="scientific">Thermogutta terrifontis</name>
    <dbReference type="NCBI Taxonomy" id="1331910"/>
    <lineage>
        <taxon>Bacteria</taxon>
        <taxon>Pseudomonadati</taxon>
        <taxon>Planctomycetota</taxon>
        <taxon>Planctomycetia</taxon>
        <taxon>Pirellulales</taxon>
        <taxon>Thermoguttaceae</taxon>
        <taxon>Thermogutta</taxon>
    </lineage>
</organism>
<evidence type="ECO:0000313" key="2">
    <source>
        <dbReference type="Proteomes" id="UP000215086"/>
    </source>
</evidence>